<dbReference type="Pfam" id="PF00990">
    <property type="entry name" value="GGDEF"/>
    <property type="match status" value="1"/>
</dbReference>
<dbReference type="InterPro" id="IPR043128">
    <property type="entry name" value="Rev_trsase/Diguanyl_cyclase"/>
</dbReference>
<dbReference type="PANTHER" id="PTHR45138:SF9">
    <property type="entry name" value="DIGUANYLATE CYCLASE DGCM-RELATED"/>
    <property type="match status" value="1"/>
</dbReference>
<dbReference type="SMART" id="SM00267">
    <property type="entry name" value="GGDEF"/>
    <property type="match status" value="1"/>
</dbReference>
<dbReference type="SUPFAM" id="SSF52172">
    <property type="entry name" value="CheY-like"/>
    <property type="match status" value="2"/>
</dbReference>
<dbReference type="GO" id="GO:0000160">
    <property type="term" value="P:phosphorelay signal transduction system"/>
    <property type="evidence" value="ECO:0007669"/>
    <property type="project" value="InterPro"/>
</dbReference>
<evidence type="ECO:0000313" key="4">
    <source>
        <dbReference type="EMBL" id="AXV08512.1"/>
    </source>
</evidence>
<dbReference type="InterPro" id="IPR001789">
    <property type="entry name" value="Sig_transdc_resp-reg_receiver"/>
</dbReference>
<evidence type="ECO:0000259" key="2">
    <source>
        <dbReference type="PROSITE" id="PS50110"/>
    </source>
</evidence>
<dbReference type="SUPFAM" id="SSF55073">
    <property type="entry name" value="Nucleotide cyclase"/>
    <property type="match status" value="1"/>
</dbReference>
<feature type="domain" description="Response regulatory" evidence="2">
    <location>
        <begin position="1"/>
        <end position="90"/>
    </location>
</feature>
<dbReference type="InterPro" id="IPR050469">
    <property type="entry name" value="Diguanylate_Cyclase"/>
</dbReference>
<dbReference type="CDD" id="cd01949">
    <property type="entry name" value="GGDEF"/>
    <property type="match status" value="1"/>
</dbReference>
<feature type="modified residue" description="4-aspartylphosphate" evidence="1">
    <location>
        <position position="25"/>
    </location>
</feature>
<evidence type="ECO:0000313" key="5">
    <source>
        <dbReference type="Proteomes" id="UP000264006"/>
    </source>
</evidence>
<dbReference type="PANTHER" id="PTHR45138">
    <property type="entry name" value="REGULATORY COMPONENTS OF SENSORY TRANSDUCTION SYSTEM"/>
    <property type="match status" value="1"/>
</dbReference>
<name>A0A346Y215_9ACTN</name>
<gene>
    <name evidence="4" type="ORF">DVS28_a3840</name>
</gene>
<proteinExistence type="predicted"/>
<dbReference type="PROSITE" id="PS50110">
    <property type="entry name" value="RESPONSE_REGULATORY"/>
    <property type="match status" value="1"/>
</dbReference>
<dbReference type="Pfam" id="PF00072">
    <property type="entry name" value="Response_reg"/>
    <property type="match status" value="1"/>
</dbReference>
<dbReference type="InterPro" id="IPR029787">
    <property type="entry name" value="Nucleotide_cyclase"/>
</dbReference>
<dbReference type="InterPro" id="IPR000160">
    <property type="entry name" value="GGDEF_dom"/>
</dbReference>
<protein>
    <submittedName>
        <fullName evidence="4">Diguanylate cyclase/phosphodiesterase (GGDEF &amp; EAL domains) with PAS/PAC sensor(S)</fullName>
    </submittedName>
</protein>
<evidence type="ECO:0000259" key="3">
    <source>
        <dbReference type="PROSITE" id="PS50887"/>
    </source>
</evidence>
<keyword evidence="5" id="KW-1185">Reference proteome</keyword>
<keyword evidence="1" id="KW-0597">Phosphoprotein</keyword>
<reference evidence="4 5" key="1">
    <citation type="submission" date="2018-09" db="EMBL/GenBank/DDBJ databases">
        <title>Complete genome sequence of Euzebya sp. DY32-46 isolated from seawater of Pacific Ocean.</title>
        <authorList>
            <person name="Xu L."/>
            <person name="Wu Y.-H."/>
            <person name="Xu X.-W."/>
        </authorList>
    </citation>
    <scope>NUCLEOTIDE SEQUENCE [LARGE SCALE GENOMIC DNA]</scope>
    <source>
        <strain evidence="4 5">DY32-46</strain>
    </source>
</reference>
<dbReference type="KEGG" id="euz:DVS28_a3840"/>
<accession>A0A346Y215</accession>
<dbReference type="GO" id="GO:0052621">
    <property type="term" value="F:diguanylate cyclase activity"/>
    <property type="evidence" value="ECO:0007669"/>
    <property type="project" value="TreeGrafter"/>
</dbReference>
<dbReference type="CDD" id="cd00156">
    <property type="entry name" value="REC"/>
    <property type="match status" value="1"/>
</dbReference>
<feature type="domain" description="GGDEF" evidence="3">
    <location>
        <begin position="281"/>
        <end position="411"/>
    </location>
</feature>
<evidence type="ECO:0000256" key="1">
    <source>
        <dbReference type="PROSITE-ProRule" id="PRU00169"/>
    </source>
</evidence>
<dbReference type="PROSITE" id="PS50887">
    <property type="entry name" value="GGDEF"/>
    <property type="match status" value="1"/>
</dbReference>
<dbReference type="Gene3D" id="3.40.50.2300">
    <property type="match status" value="2"/>
</dbReference>
<dbReference type="InterPro" id="IPR011006">
    <property type="entry name" value="CheY-like_superfamily"/>
</dbReference>
<dbReference type="NCBIfam" id="TIGR00254">
    <property type="entry name" value="GGDEF"/>
    <property type="match status" value="1"/>
</dbReference>
<organism evidence="4 5">
    <name type="scientific">Euzebya pacifica</name>
    <dbReference type="NCBI Taxonomy" id="1608957"/>
    <lineage>
        <taxon>Bacteria</taxon>
        <taxon>Bacillati</taxon>
        <taxon>Actinomycetota</taxon>
        <taxon>Nitriliruptoria</taxon>
        <taxon>Euzebyales</taxon>
    </lineage>
</organism>
<sequence>MQWAHSLQHAVRQLADNRTDVVLLDLGLPDSDGLETIAALRAADPDVPIVVVSGTAGEADRRLAVRLGVDDVISKDQLEARHHPLGHSIRNAVDRPRPEVERRAALTVGPGSRIHIAVLDAEARADAALDRHISDVAHRNGWRLTFSRTTNLEGLVDLTASGGGVDLLIVDVDVTDPRGLATLRQARLGVPGCEILVASDTHPAVMALAALDLGAADVLVRHLLDGPSVERAILFALRRRRREHELSSAAGSDALTGLPAHNVVLAHLAASMAAIEAEQRDCCTVIFMGLDGMAQVNAQFGHRVGQHVLRVVSGRMAHVARRGDLLAHLGGCDFVLVLDDFDSDRARRVVGRLVDVVGSPIAIDADYRVLVGLRAGVASTDVPIDPTELLDAADRDLYERERQRAVREAGS</sequence>
<dbReference type="Gene3D" id="3.30.70.270">
    <property type="match status" value="1"/>
</dbReference>
<dbReference type="Proteomes" id="UP000264006">
    <property type="component" value="Chromosome"/>
</dbReference>
<dbReference type="EMBL" id="CP031165">
    <property type="protein sequence ID" value="AXV08512.1"/>
    <property type="molecule type" value="Genomic_DNA"/>
</dbReference>
<dbReference type="AlphaFoldDB" id="A0A346Y215"/>